<name>A0A6L8LHN6_9RHOB</name>
<dbReference type="AlphaFoldDB" id="A0A6L8LHN6"/>
<sequence length="72" mass="7730">MNFVTLYIADVIRRLRADDDGLALTEYLVVLGLLIGGVIAAVILFGDNLSAAWTAWAGWLDDQLGTPPAVVE</sequence>
<evidence type="ECO:0008006" key="4">
    <source>
        <dbReference type="Google" id="ProtNLM"/>
    </source>
</evidence>
<reference evidence="2 3" key="1">
    <citation type="submission" date="2020-01" db="EMBL/GenBank/DDBJ databases">
        <authorList>
            <person name="Chen S."/>
        </authorList>
    </citation>
    <scope>NUCLEOTIDE SEQUENCE [LARGE SCALE GENOMIC DNA]</scope>
    <source>
        <strain evidence="2 3">GS-10</strain>
    </source>
</reference>
<dbReference type="RefSeq" id="WP_160972983.1">
    <property type="nucleotide sequence ID" value="NZ_WWEN01000003.1"/>
</dbReference>
<accession>A0A6L8LHN6</accession>
<dbReference type="Proteomes" id="UP000479043">
    <property type="component" value="Unassembled WGS sequence"/>
</dbReference>
<evidence type="ECO:0000313" key="3">
    <source>
        <dbReference type="Proteomes" id="UP000479043"/>
    </source>
</evidence>
<keyword evidence="1" id="KW-0472">Membrane</keyword>
<evidence type="ECO:0000256" key="1">
    <source>
        <dbReference type="SAM" id="Phobius"/>
    </source>
</evidence>
<protein>
    <recommendedName>
        <fullName evidence="4">Flp family type IVb pilin</fullName>
    </recommendedName>
</protein>
<gene>
    <name evidence="2" type="ORF">GR167_08200</name>
</gene>
<organism evidence="2 3">
    <name type="scientific">Thalassovita mangrovi</name>
    <dbReference type="NCBI Taxonomy" id="2692236"/>
    <lineage>
        <taxon>Bacteria</taxon>
        <taxon>Pseudomonadati</taxon>
        <taxon>Pseudomonadota</taxon>
        <taxon>Alphaproteobacteria</taxon>
        <taxon>Rhodobacterales</taxon>
        <taxon>Roseobacteraceae</taxon>
        <taxon>Thalassovita</taxon>
    </lineage>
</organism>
<keyword evidence="1" id="KW-0812">Transmembrane</keyword>
<keyword evidence="3" id="KW-1185">Reference proteome</keyword>
<dbReference type="EMBL" id="WWEN01000003">
    <property type="protein sequence ID" value="MYM55283.1"/>
    <property type="molecule type" value="Genomic_DNA"/>
</dbReference>
<proteinExistence type="predicted"/>
<feature type="transmembrane region" description="Helical" evidence="1">
    <location>
        <begin position="27"/>
        <end position="46"/>
    </location>
</feature>
<comment type="caution">
    <text evidence="2">The sequence shown here is derived from an EMBL/GenBank/DDBJ whole genome shotgun (WGS) entry which is preliminary data.</text>
</comment>
<keyword evidence="1" id="KW-1133">Transmembrane helix</keyword>
<evidence type="ECO:0000313" key="2">
    <source>
        <dbReference type="EMBL" id="MYM55283.1"/>
    </source>
</evidence>